<evidence type="ECO:0000313" key="2">
    <source>
        <dbReference type="EnsemblPlants" id="AUR62011900-RA:cds"/>
    </source>
</evidence>
<dbReference type="EnsemblPlants" id="AUR62011900-RA">
    <property type="protein sequence ID" value="AUR62011900-RA:cds"/>
    <property type="gene ID" value="AUR62011900"/>
</dbReference>
<reference evidence="2" key="1">
    <citation type="journal article" date="2017" name="Nature">
        <title>The genome of Chenopodium quinoa.</title>
        <authorList>
            <person name="Jarvis D.E."/>
            <person name="Ho Y.S."/>
            <person name="Lightfoot D.J."/>
            <person name="Schmoeckel S.M."/>
            <person name="Li B."/>
            <person name="Borm T.J.A."/>
            <person name="Ohyanagi H."/>
            <person name="Mineta K."/>
            <person name="Michell C.T."/>
            <person name="Saber N."/>
            <person name="Kharbatia N.M."/>
            <person name="Rupper R.R."/>
            <person name="Sharp A.R."/>
            <person name="Dally N."/>
            <person name="Boughton B.A."/>
            <person name="Woo Y.H."/>
            <person name="Gao G."/>
            <person name="Schijlen E.G.W.M."/>
            <person name="Guo X."/>
            <person name="Momin A.A."/>
            <person name="Negrao S."/>
            <person name="Al-Babili S."/>
            <person name="Gehring C."/>
            <person name="Roessner U."/>
            <person name="Jung C."/>
            <person name="Murphy K."/>
            <person name="Arold S.T."/>
            <person name="Gojobori T."/>
            <person name="van der Linden C.G."/>
            <person name="van Loo E.N."/>
            <person name="Jellen E.N."/>
            <person name="Maughan P.J."/>
            <person name="Tester M."/>
        </authorList>
    </citation>
    <scope>NUCLEOTIDE SEQUENCE [LARGE SCALE GENOMIC DNA]</scope>
    <source>
        <strain evidence="2">cv. PI 614886</strain>
    </source>
</reference>
<sequence>MVFQQVMESIFTCFNRFCFDYGFSLKLSQVISNAPSSSKGPKSRVRSPPQRGYFKLNTDGSWVSMGNAGAGGIIRCHKGKWQFGYTMKIIALEAASTELIAIREGLTAAWDKGIRYLELETDAEAIRYMIENPHDYFDHQLAVLVNDLMCSIA</sequence>
<dbReference type="Gene3D" id="3.30.420.10">
    <property type="entry name" value="Ribonuclease H-like superfamily/Ribonuclease H"/>
    <property type="match status" value="1"/>
</dbReference>
<dbReference type="PANTHER" id="PTHR47723">
    <property type="entry name" value="OS05G0353850 PROTEIN"/>
    <property type="match status" value="1"/>
</dbReference>
<dbReference type="GO" id="GO:0004523">
    <property type="term" value="F:RNA-DNA hybrid ribonuclease activity"/>
    <property type="evidence" value="ECO:0007669"/>
    <property type="project" value="InterPro"/>
</dbReference>
<name>A0A803LFE4_CHEQI</name>
<keyword evidence="3" id="KW-1185">Reference proteome</keyword>
<dbReference type="AlphaFoldDB" id="A0A803LFE4"/>
<dbReference type="GO" id="GO:0003676">
    <property type="term" value="F:nucleic acid binding"/>
    <property type="evidence" value="ECO:0007669"/>
    <property type="project" value="InterPro"/>
</dbReference>
<proteinExistence type="predicted"/>
<evidence type="ECO:0000313" key="3">
    <source>
        <dbReference type="Proteomes" id="UP000596660"/>
    </source>
</evidence>
<protein>
    <recommendedName>
        <fullName evidence="1">RNase H type-1 domain-containing protein</fullName>
    </recommendedName>
</protein>
<dbReference type="OMA" id="PPKYSHI"/>
<organism evidence="2 3">
    <name type="scientific">Chenopodium quinoa</name>
    <name type="common">Quinoa</name>
    <dbReference type="NCBI Taxonomy" id="63459"/>
    <lineage>
        <taxon>Eukaryota</taxon>
        <taxon>Viridiplantae</taxon>
        <taxon>Streptophyta</taxon>
        <taxon>Embryophyta</taxon>
        <taxon>Tracheophyta</taxon>
        <taxon>Spermatophyta</taxon>
        <taxon>Magnoliopsida</taxon>
        <taxon>eudicotyledons</taxon>
        <taxon>Gunneridae</taxon>
        <taxon>Pentapetalae</taxon>
        <taxon>Caryophyllales</taxon>
        <taxon>Chenopodiaceae</taxon>
        <taxon>Chenopodioideae</taxon>
        <taxon>Atripliceae</taxon>
        <taxon>Chenopodium</taxon>
    </lineage>
</organism>
<dbReference type="Proteomes" id="UP000596660">
    <property type="component" value="Unplaced"/>
</dbReference>
<dbReference type="InterPro" id="IPR002156">
    <property type="entry name" value="RNaseH_domain"/>
</dbReference>
<dbReference type="Pfam" id="PF13456">
    <property type="entry name" value="RVT_3"/>
    <property type="match status" value="1"/>
</dbReference>
<dbReference type="InterPro" id="IPR044730">
    <property type="entry name" value="RNase_H-like_dom_plant"/>
</dbReference>
<evidence type="ECO:0000259" key="1">
    <source>
        <dbReference type="Pfam" id="PF13456"/>
    </source>
</evidence>
<dbReference type="Gramene" id="AUR62011900-RA">
    <property type="protein sequence ID" value="AUR62011900-RA:cds"/>
    <property type="gene ID" value="AUR62011900"/>
</dbReference>
<dbReference type="InterPro" id="IPR053151">
    <property type="entry name" value="RNase_H-like"/>
</dbReference>
<dbReference type="CDD" id="cd06222">
    <property type="entry name" value="RNase_H_like"/>
    <property type="match status" value="1"/>
</dbReference>
<accession>A0A803LFE4</accession>
<feature type="domain" description="RNase H type-1" evidence="1">
    <location>
        <begin position="57"/>
        <end position="148"/>
    </location>
</feature>
<dbReference type="PANTHER" id="PTHR47723:SF20">
    <property type="entry name" value="RNASE H TYPE-1 DOMAIN-CONTAINING PROTEIN"/>
    <property type="match status" value="1"/>
</dbReference>
<dbReference type="SUPFAM" id="SSF53098">
    <property type="entry name" value="Ribonuclease H-like"/>
    <property type="match status" value="1"/>
</dbReference>
<dbReference type="InterPro" id="IPR036397">
    <property type="entry name" value="RNaseH_sf"/>
</dbReference>
<dbReference type="InterPro" id="IPR012337">
    <property type="entry name" value="RNaseH-like_sf"/>
</dbReference>
<reference evidence="2" key="2">
    <citation type="submission" date="2021-03" db="UniProtKB">
        <authorList>
            <consortium name="EnsemblPlants"/>
        </authorList>
    </citation>
    <scope>IDENTIFICATION</scope>
</reference>